<evidence type="ECO:0000259" key="2">
    <source>
        <dbReference type="Pfam" id="PF03795"/>
    </source>
</evidence>
<dbReference type="SUPFAM" id="SSF54909">
    <property type="entry name" value="Dimeric alpha+beta barrel"/>
    <property type="match status" value="1"/>
</dbReference>
<proteinExistence type="inferred from homology"/>
<feature type="domain" description="YCII-related" evidence="2">
    <location>
        <begin position="23"/>
        <end position="105"/>
    </location>
</feature>
<protein>
    <submittedName>
        <fullName evidence="4">DUF4440 domain-containing protein</fullName>
    </submittedName>
</protein>
<dbReference type="Pfam" id="PF03795">
    <property type="entry name" value="YCII"/>
    <property type="match status" value="1"/>
</dbReference>
<evidence type="ECO:0000313" key="4">
    <source>
        <dbReference type="EMBL" id="KAB1988887.1"/>
    </source>
</evidence>
<dbReference type="InterPro" id="IPR037401">
    <property type="entry name" value="SnoaL-like"/>
</dbReference>
<accession>A0A7J5DJQ0</accession>
<dbReference type="InterPro" id="IPR011008">
    <property type="entry name" value="Dimeric_a/b-barrel"/>
</dbReference>
<name>A0A7J5DJQ0_9ACTN</name>
<dbReference type="AlphaFoldDB" id="A0A7J5DJQ0"/>
<comment type="caution">
    <text evidence="4">The sequence shown here is derived from an EMBL/GenBank/DDBJ whole genome shotgun (WGS) entry which is preliminary data.</text>
</comment>
<reference evidence="4 5" key="1">
    <citation type="submission" date="2019-09" db="EMBL/GenBank/DDBJ databases">
        <title>Isolation and identification of active actinomycetes.</title>
        <authorList>
            <person name="Yu Z."/>
            <person name="Han C."/>
            <person name="Yu B."/>
        </authorList>
    </citation>
    <scope>NUCLEOTIDE SEQUENCE [LARGE SCALE GENOMIC DNA]</scope>
    <source>
        <strain evidence="4 5">NEAU-H2</strain>
    </source>
</reference>
<dbReference type="EMBL" id="WBKG01000006">
    <property type="protein sequence ID" value="KAB1988887.1"/>
    <property type="molecule type" value="Genomic_DNA"/>
</dbReference>
<dbReference type="Proteomes" id="UP000442990">
    <property type="component" value="Unassembled WGS sequence"/>
</dbReference>
<dbReference type="InterPro" id="IPR005545">
    <property type="entry name" value="YCII"/>
</dbReference>
<dbReference type="SUPFAM" id="SSF54427">
    <property type="entry name" value="NTF2-like"/>
    <property type="match status" value="1"/>
</dbReference>
<evidence type="ECO:0000256" key="1">
    <source>
        <dbReference type="ARBA" id="ARBA00007689"/>
    </source>
</evidence>
<comment type="similarity">
    <text evidence="1">Belongs to the YciI family.</text>
</comment>
<dbReference type="InterPro" id="IPR032710">
    <property type="entry name" value="NTF2-like_dom_sf"/>
</dbReference>
<dbReference type="Pfam" id="PF13474">
    <property type="entry name" value="SnoaL_3"/>
    <property type="match status" value="1"/>
</dbReference>
<evidence type="ECO:0000313" key="5">
    <source>
        <dbReference type="Proteomes" id="UP000442990"/>
    </source>
</evidence>
<feature type="domain" description="SnoaL-like" evidence="3">
    <location>
        <begin position="121"/>
        <end position="235"/>
    </location>
</feature>
<organism evidence="4 5">
    <name type="scientific">Streptomyces triticiradicis</name>
    <dbReference type="NCBI Taxonomy" id="2651189"/>
    <lineage>
        <taxon>Bacteria</taxon>
        <taxon>Bacillati</taxon>
        <taxon>Actinomycetota</taxon>
        <taxon>Actinomycetes</taxon>
        <taxon>Kitasatosporales</taxon>
        <taxon>Streptomycetaceae</taxon>
        <taxon>Streptomyces</taxon>
    </lineage>
</organism>
<gene>
    <name evidence="4" type="ORF">F8144_10060</name>
</gene>
<dbReference type="PANTHER" id="PTHR35174:SF3">
    <property type="entry name" value="BLL7171 PROTEIN"/>
    <property type="match status" value="1"/>
</dbReference>
<keyword evidence="5" id="KW-1185">Reference proteome</keyword>
<dbReference type="RefSeq" id="WP_151468916.1">
    <property type="nucleotide sequence ID" value="NZ_WBKG01000006.1"/>
</dbReference>
<sequence length="248" mass="27225">MKYMLLVCGDDTADASGMAPVEPWVEELGAERGVRLHGHRLRLPAEAVTVRVRDGEVLRTDGPFAETKEYVAGFDVLDCASMEEAVEAAAKHPVATIGAMEVRAFWDDEDAEGEIRRLDGELTEALRERDIDRMMACYAPDVEVFHPAGDAEQSGADALRKAQEQWFSTLAGPAEREVLDLRVRVDESVAFGHALVRLRAPLADGTTLDTTARVTTGYRAAGDRWRIVHQHTSVPSVPDLSTAREARS</sequence>
<dbReference type="Gene3D" id="3.30.70.1060">
    <property type="entry name" value="Dimeric alpha+beta barrel"/>
    <property type="match status" value="1"/>
</dbReference>
<dbReference type="Gene3D" id="3.10.450.50">
    <property type="match status" value="1"/>
</dbReference>
<evidence type="ECO:0000259" key="3">
    <source>
        <dbReference type="Pfam" id="PF13474"/>
    </source>
</evidence>
<dbReference type="PANTHER" id="PTHR35174">
    <property type="entry name" value="BLL7171 PROTEIN-RELATED"/>
    <property type="match status" value="1"/>
</dbReference>